<feature type="region of interest" description="Disordered" evidence="3">
    <location>
        <begin position="35"/>
        <end position="68"/>
    </location>
</feature>
<evidence type="ECO:0000256" key="2">
    <source>
        <dbReference type="PROSITE-ProRule" id="PRU00221"/>
    </source>
</evidence>
<evidence type="ECO:0008006" key="6">
    <source>
        <dbReference type="Google" id="ProtNLM"/>
    </source>
</evidence>
<feature type="repeat" description="WD" evidence="2">
    <location>
        <begin position="923"/>
        <end position="957"/>
    </location>
</feature>
<keyword evidence="2" id="KW-0853">WD repeat</keyword>
<dbReference type="PANTHER" id="PTHR19842">
    <property type="entry name" value="G BETA-LIKE PROTEIN GBL"/>
    <property type="match status" value="1"/>
</dbReference>
<dbReference type="EMBL" id="ML978128">
    <property type="protein sequence ID" value="KAF2097390.1"/>
    <property type="molecule type" value="Genomic_DNA"/>
</dbReference>
<evidence type="ECO:0000256" key="1">
    <source>
        <dbReference type="ARBA" id="ARBA00009890"/>
    </source>
</evidence>
<feature type="region of interest" description="Disordered" evidence="3">
    <location>
        <begin position="565"/>
        <end position="669"/>
    </location>
</feature>
<name>A0A9P4M520_9PEZI</name>
<feature type="region of interest" description="Disordered" evidence="3">
    <location>
        <begin position="99"/>
        <end position="194"/>
    </location>
</feature>
<dbReference type="GO" id="GO:0031931">
    <property type="term" value="C:TORC1 complex"/>
    <property type="evidence" value="ECO:0007669"/>
    <property type="project" value="InterPro"/>
</dbReference>
<feature type="region of interest" description="Disordered" evidence="3">
    <location>
        <begin position="219"/>
        <end position="251"/>
    </location>
</feature>
<evidence type="ECO:0000256" key="3">
    <source>
        <dbReference type="SAM" id="MobiDB-lite"/>
    </source>
</evidence>
<keyword evidence="5" id="KW-1185">Reference proteome</keyword>
<protein>
    <recommendedName>
        <fullName evidence="6">WD40 repeat-like protein</fullName>
    </recommendedName>
</protein>
<feature type="region of interest" description="Disordered" evidence="3">
    <location>
        <begin position="528"/>
        <end position="549"/>
    </location>
</feature>
<dbReference type="GO" id="GO:0031929">
    <property type="term" value="P:TOR signaling"/>
    <property type="evidence" value="ECO:0007669"/>
    <property type="project" value="InterPro"/>
</dbReference>
<dbReference type="InterPro" id="IPR001680">
    <property type="entry name" value="WD40_rpt"/>
</dbReference>
<gene>
    <name evidence="4" type="ORF">NA57DRAFT_57980</name>
</gene>
<feature type="region of interest" description="Disordered" evidence="3">
    <location>
        <begin position="377"/>
        <end position="436"/>
    </location>
</feature>
<dbReference type="GO" id="GO:0032956">
    <property type="term" value="P:regulation of actin cytoskeleton organization"/>
    <property type="evidence" value="ECO:0007669"/>
    <property type="project" value="TreeGrafter"/>
</dbReference>
<dbReference type="PANTHER" id="PTHR19842:SF0">
    <property type="entry name" value="TARGET OF RAPAMYCIN COMPLEX SUBUNIT LST8"/>
    <property type="match status" value="1"/>
</dbReference>
<accession>A0A9P4M520</accession>
<comment type="caution">
    <text evidence="4">The sequence shown here is derived from an EMBL/GenBank/DDBJ whole genome shotgun (WGS) entry which is preliminary data.</text>
</comment>
<feature type="compositionally biased region" description="Polar residues" evidence="3">
    <location>
        <begin position="281"/>
        <end position="291"/>
    </location>
</feature>
<dbReference type="SUPFAM" id="SSF46689">
    <property type="entry name" value="Homeodomain-like"/>
    <property type="match status" value="1"/>
</dbReference>
<evidence type="ECO:0000313" key="5">
    <source>
        <dbReference type="Proteomes" id="UP000799772"/>
    </source>
</evidence>
<dbReference type="InterPro" id="IPR015943">
    <property type="entry name" value="WD40/YVTN_repeat-like_dom_sf"/>
</dbReference>
<feature type="compositionally biased region" description="Polar residues" evidence="3">
    <location>
        <begin position="377"/>
        <end position="390"/>
    </location>
</feature>
<dbReference type="InterPro" id="IPR009057">
    <property type="entry name" value="Homeodomain-like_sf"/>
</dbReference>
<organism evidence="4 5">
    <name type="scientific">Rhizodiscina lignyota</name>
    <dbReference type="NCBI Taxonomy" id="1504668"/>
    <lineage>
        <taxon>Eukaryota</taxon>
        <taxon>Fungi</taxon>
        <taxon>Dikarya</taxon>
        <taxon>Ascomycota</taxon>
        <taxon>Pezizomycotina</taxon>
        <taxon>Dothideomycetes</taxon>
        <taxon>Pleosporomycetidae</taxon>
        <taxon>Aulographales</taxon>
        <taxon>Rhizodiscinaceae</taxon>
        <taxon>Rhizodiscina</taxon>
    </lineage>
</organism>
<comment type="similarity">
    <text evidence="1">Belongs to the WD repeat LST8 family.</text>
</comment>
<feature type="region of interest" description="Disordered" evidence="3">
    <location>
        <begin position="266"/>
        <end position="321"/>
    </location>
</feature>
<dbReference type="InterPro" id="IPR037588">
    <property type="entry name" value="MLST8"/>
</dbReference>
<evidence type="ECO:0000313" key="4">
    <source>
        <dbReference type="EMBL" id="KAF2097390.1"/>
    </source>
</evidence>
<dbReference type="SMART" id="SM00320">
    <property type="entry name" value="WD40"/>
    <property type="match status" value="6"/>
</dbReference>
<dbReference type="PROSITE" id="PS50082">
    <property type="entry name" value="WD_REPEATS_2"/>
    <property type="match status" value="1"/>
</dbReference>
<dbReference type="Proteomes" id="UP000799772">
    <property type="component" value="Unassembled WGS sequence"/>
</dbReference>
<feature type="compositionally biased region" description="Basic and acidic residues" evidence="3">
    <location>
        <begin position="392"/>
        <end position="403"/>
    </location>
</feature>
<reference evidence="4" key="1">
    <citation type="journal article" date="2020" name="Stud. Mycol.">
        <title>101 Dothideomycetes genomes: a test case for predicting lifestyles and emergence of pathogens.</title>
        <authorList>
            <person name="Haridas S."/>
            <person name="Albert R."/>
            <person name="Binder M."/>
            <person name="Bloem J."/>
            <person name="Labutti K."/>
            <person name="Salamov A."/>
            <person name="Andreopoulos B."/>
            <person name="Baker S."/>
            <person name="Barry K."/>
            <person name="Bills G."/>
            <person name="Bluhm B."/>
            <person name="Cannon C."/>
            <person name="Castanera R."/>
            <person name="Culley D."/>
            <person name="Daum C."/>
            <person name="Ezra D."/>
            <person name="Gonzalez J."/>
            <person name="Henrissat B."/>
            <person name="Kuo A."/>
            <person name="Liang C."/>
            <person name="Lipzen A."/>
            <person name="Lutzoni F."/>
            <person name="Magnuson J."/>
            <person name="Mondo S."/>
            <person name="Nolan M."/>
            <person name="Ohm R."/>
            <person name="Pangilinan J."/>
            <person name="Park H.-J."/>
            <person name="Ramirez L."/>
            <person name="Alfaro M."/>
            <person name="Sun H."/>
            <person name="Tritt A."/>
            <person name="Yoshinaga Y."/>
            <person name="Zwiers L.-H."/>
            <person name="Turgeon B."/>
            <person name="Goodwin S."/>
            <person name="Spatafora J."/>
            <person name="Crous P."/>
            <person name="Grigoriev I."/>
        </authorList>
    </citation>
    <scope>NUCLEOTIDE SEQUENCE</scope>
    <source>
        <strain evidence="4">CBS 133067</strain>
    </source>
</reference>
<dbReference type="InterPro" id="IPR036322">
    <property type="entry name" value="WD40_repeat_dom_sf"/>
</dbReference>
<dbReference type="Gene3D" id="2.130.10.10">
    <property type="entry name" value="YVTN repeat-like/Quinoprotein amine dehydrogenase"/>
    <property type="match status" value="1"/>
</dbReference>
<dbReference type="SUPFAM" id="SSF50978">
    <property type="entry name" value="WD40 repeat-like"/>
    <property type="match status" value="1"/>
</dbReference>
<dbReference type="GO" id="GO:0031932">
    <property type="term" value="C:TORC2 complex"/>
    <property type="evidence" value="ECO:0007669"/>
    <property type="project" value="InterPro"/>
</dbReference>
<sequence length="1532" mass="168043">MVQASNFPPVPRPPGTMKTAKLLSSYLGSVIDLTVGAEDSDDDAPTPTRSKRRSLFNKHDEDDIGQLPMTEAQRFRAGLNNTQDAHKAIERNIKKTQYVQERKQRQRAGDFTPRPGEHKPRKLVPTYDDSTMPGGATGEHIPAKRTAGGLLKSGSGTSIGNSFTDFWPESTPKERPRARLYSGSHDELEGEGTRLAGQGAKRLGEGRKSFDALIQAAQLDTKDSAEDEDVQDKSDSILGSGSGVEKGPTQSGIALLSRDIGRAGFGDRDRFLKGSNKRQSHPTIAESSKNALRTRARNDSDSSDSFASAQTSHQKDLPTPSLITRIARKEMKANEVARQTYFRPPNTPQMRFENGSAIVVQAEQANDTAIGQNALRSGQAIPTSTHVSSAQDRPRGPPRRQPDIVDLSEARPSPQSPPPHQPSSRAPAQSGMNDALPPELAVEKPRWANRPPCGKLQQFTQEELRKLVELRLFHGLTFNEIAEWYPGRSTGTMATKWNKYLEQNLERWLTPEEQVKYLPKIKEDLKKRNITLKTPPGHTGTPYAPVDLTATPKSRSAQVAALISSAPVPKQRGRPSKPQNNVQILPPRPRGRPPKPQEPAAPQHGIRPSRAVARPENYFAPLRLSREETNTSRSDFLPSEAEIAGPSIPEQPSRRVRRASKKAPEPYPKPYLSYAERQAVQQGLLEGEWDRTRLKAWQGAPLHIDFDYDELEGVQYSISSVLGDAGNEHGSLLKVLSSIMHNADDVAINKIGWHVQQNEYLPFRHKDDVEAFLGDLRDGHVNKTPLKQRLGKPVTRAIAATGTLSSNLRNRELGSNSIKARTNLRTNGFESIGPSIAFTGTSGDVGTVAWASGGERFAAGSACLVDRDSMQYNRPNNLLLGCVETGEVKELAAHFSKREKQETGVNASDEMYATQDPRLFMTVSAVDFSPSGELMYSAGYDGVVRYWDAASDDAGLVGAIQHEAAVDLLAVHPDYESSVIATGCQISGPGSVRIVGCQEHGPLTTLLLSSEKARTRPETRTFPSALRWGLHPSVHSYLLGGFASNQHDDKQDIVGEICLWDISHQAQISIWPNTRNVFDISWSPDASNFAIACVAGVNVNRGIKSAVKLYALGEEKGKEKVSYAMDMECPASDINDVIFSPHDHFLVTVGCTNGSVYMWDIRKHNDILHTFRHGKPLQPLQYDNEREREQLDTGVRFCSWGHDRTRLYSGSSDGVVIAWDPYRSAEDARVRDVVTLDSGVMSGAWSPDLDKLLIGSVSGRVDVLEVGNADRSIRNARQFKLSKAPEPSATNNDPTYDPDSGISAAKALVELKAITLCQIGSLPIRQAVQGPNYMSTPFIDDAMDAPELRVAAAEFQAKMREGDQCLVKGCDKNSAGLKITAEESGDSGRSHDRIPGALREAKPVQDGELLAGKARCSKCNRPARPRLDGATAICERCNFACFRCGATAQVSDSSALLECGECGGVWKMGVLGYELLENPTASVRSSLNGKKKEDKTWKRARRWAKKLGEVDDEQDEYLESMHSLWSVGPTLL</sequence>
<dbReference type="OrthoDB" id="10248252at2759"/>
<feature type="compositionally biased region" description="Polar residues" evidence="3">
    <location>
        <begin position="154"/>
        <end position="164"/>
    </location>
</feature>
<proteinExistence type="inferred from homology"/>
<dbReference type="Pfam" id="PF00400">
    <property type="entry name" value="WD40"/>
    <property type="match status" value="3"/>
</dbReference>